<feature type="region of interest" description="Disordered" evidence="1">
    <location>
        <begin position="70"/>
        <end position="109"/>
    </location>
</feature>
<keyword evidence="2" id="KW-1133">Transmembrane helix</keyword>
<sequence length="556" mass="59221">MCETDNLLDIFGPDALRSPDRQTIHLVIRDPTEGHASSSPAPNSGRGSSPAVVASHAPTPVVVQQAVQMSFGPQPTSGPNGRTQSQPAIAAGSGSRLPSPAPNPAAAQPDATMSFHQQHQNMANWISQIQREAMTRAIVHQNQRGRAQMGMRGIGDPTGGHHHPGGNPADSSGGRSSPAPTHTIYREAFGPNGHSFHVETVIRPSAPGQQNGLSPIDVQNILRSADVNQAAAAAMASATAAQRSAPGPPPVHGRPLNQPGVTTPVFGSGGVPTAGSGRATPDVGARTAHAASSLPLPLSNFANSPRQGLEVYILSSPEGPRALLLNNATSEAFYTPRLRPQSSMPHLRTVPSFPNLSFAAATSPHAPPNIGHQPPRFDGHEQQQQPRQQYQPAQANHGGVANGQTPIDAPIQQQQQPQPQPQPQPQQRQRQRQPRLHPANPPAAGIPPLLLRAWPHMWLVIRLAVFVWLFTSPNSSWSRWFTVICLAGLVFLLSTGILNGSNTLKDNDASQLVVVLQNKSSHLSKRETRTRPKWPQGWSLTAKGDSRPGLVLKYGD</sequence>
<keyword evidence="2" id="KW-0472">Membrane</keyword>
<keyword evidence="2" id="KW-0812">Transmembrane</keyword>
<proteinExistence type="predicted"/>
<feature type="transmembrane region" description="Helical" evidence="2">
    <location>
        <begin position="477"/>
        <end position="498"/>
    </location>
</feature>
<feature type="region of interest" description="Disordered" evidence="1">
    <location>
        <begin position="358"/>
        <end position="443"/>
    </location>
</feature>
<evidence type="ECO:0000256" key="1">
    <source>
        <dbReference type="SAM" id="MobiDB-lite"/>
    </source>
</evidence>
<organism evidence="3 4">
    <name type="scientific">Ustilaginoidea virens</name>
    <name type="common">Rice false smut fungus</name>
    <name type="synonym">Villosiclava virens</name>
    <dbReference type="NCBI Taxonomy" id="1159556"/>
    <lineage>
        <taxon>Eukaryota</taxon>
        <taxon>Fungi</taxon>
        <taxon>Dikarya</taxon>
        <taxon>Ascomycota</taxon>
        <taxon>Pezizomycotina</taxon>
        <taxon>Sordariomycetes</taxon>
        <taxon>Hypocreomycetidae</taxon>
        <taxon>Hypocreales</taxon>
        <taxon>Clavicipitaceae</taxon>
        <taxon>Ustilaginoidea</taxon>
    </lineage>
</organism>
<reference evidence="3" key="1">
    <citation type="submission" date="2020-03" db="EMBL/GenBank/DDBJ databases">
        <title>A mixture of massive structural variations and highly conserved coding sequences in Ustilaginoidea virens genome.</title>
        <authorList>
            <person name="Zhang K."/>
            <person name="Zhao Z."/>
            <person name="Zhang Z."/>
            <person name="Li Y."/>
            <person name="Hsiang T."/>
            <person name="Sun W."/>
        </authorList>
    </citation>
    <scope>NUCLEOTIDE SEQUENCE</scope>
    <source>
        <strain evidence="3">UV-8b</strain>
    </source>
</reference>
<feature type="compositionally biased region" description="Polar residues" evidence="1">
    <location>
        <begin position="169"/>
        <end position="180"/>
    </location>
</feature>
<evidence type="ECO:0000256" key="2">
    <source>
        <dbReference type="SAM" id="Phobius"/>
    </source>
</evidence>
<accession>A0A8E5HRN3</accession>
<feature type="compositionally biased region" description="Polar residues" evidence="1">
    <location>
        <begin position="35"/>
        <end position="47"/>
    </location>
</feature>
<feature type="region of interest" description="Disordered" evidence="1">
    <location>
        <begin position="238"/>
        <end position="283"/>
    </location>
</feature>
<feature type="transmembrane region" description="Helical" evidence="2">
    <location>
        <begin position="453"/>
        <end position="471"/>
    </location>
</feature>
<dbReference type="AlphaFoldDB" id="A0A8E5HRN3"/>
<dbReference type="EMBL" id="CP072755">
    <property type="protein sequence ID" value="QUC19904.1"/>
    <property type="molecule type" value="Genomic_DNA"/>
</dbReference>
<name>A0A8E5HRN3_USTVR</name>
<dbReference type="KEGG" id="uvi:66064923"/>
<protein>
    <submittedName>
        <fullName evidence="3">Uncharacterized protein</fullName>
    </submittedName>
</protein>
<dbReference type="OrthoDB" id="21589at2759"/>
<dbReference type="GeneID" id="66064923"/>
<dbReference type="Proteomes" id="UP000027002">
    <property type="component" value="Chromosome 3"/>
</dbReference>
<dbReference type="RefSeq" id="XP_042997577.1">
    <property type="nucleotide sequence ID" value="XM_043141643.1"/>
</dbReference>
<evidence type="ECO:0000313" key="3">
    <source>
        <dbReference type="EMBL" id="QUC19904.1"/>
    </source>
</evidence>
<evidence type="ECO:0000313" key="4">
    <source>
        <dbReference type="Proteomes" id="UP000027002"/>
    </source>
</evidence>
<gene>
    <name evidence="3" type="ORF">UV8b_04145</name>
</gene>
<feature type="region of interest" description="Disordered" evidence="1">
    <location>
        <begin position="32"/>
        <end position="55"/>
    </location>
</feature>
<feature type="compositionally biased region" description="Low complexity" evidence="1">
    <location>
        <begin position="382"/>
        <end position="395"/>
    </location>
</feature>
<feature type="region of interest" description="Disordered" evidence="1">
    <location>
        <begin position="154"/>
        <end position="192"/>
    </location>
</feature>
<feature type="compositionally biased region" description="Polar residues" evidence="1">
    <location>
        <begin position="71"/>
        <end position="87"/>
    </location>
</feature>
<keyword evidence="4" id="KW-1185">Reference proteome</keyword>